<dbReference type="PRINTS" id="PR00081">
    <property type="entry name" value="GDHRDH"/>
</dbReference>
<comment type="similarity">
    <text evidence="1">Belongs to the short-chain dehydrogenases/reductases (SDR) family.</text>
</comment>
<dbReference type="FunFam" id="3.40.50.720:FF:000084">
    <property type="entry name" value="Short-chain dehydrogenase reductase"/>
    <property type="match status" value="1"/>
</dbReference>
<comment type="caution">
    <text evidence="2">The sequence shown here is derived from an EMBL/GenBank/DDBJ whole genome shotgun (WGS) entry which is preliminary data.</text>
</comment>
<evidence type="ECO:0000256" key="1">
    <source>
        <dbReference type="ARBA" id="ARBA00006484"/>
    </source>
</evidence>
<dbReference type="GO" id="GO:0016616">
    <property type="term" value="F:oxidoreductase activity, acting on the CH-OH group of donors, NAD or NADP as acceptor"/>
    <property type="evidence" value="ECO:0007669"/>
    <property type="project" value="TreeGrafter"/>
</dbReference>
<gene>
    <name evidence="2" type="ORF">EOD42_08145</name>
</gene>
<dbReference type="PANTHER" id="PTHR42760:SF50">
    <property type="entry name" value="SHORT-CHAIN DEHYDROGENASE-RELATED"/>
    <property type="match status" value="1"/>
</dbReference>
<accession>A0A437MJC2</accession>
<keyword evidence="3" id="KW-1185">Reference proteome</keyword>
<protein>
    <submittedName>
        <fullName evidence="2">SDR family oxidoreductase</fullName>
    </submittedName>
</protein>
<dbReference type="OrthoDB" id="154414at2"/>
<name>A0A437MJC2_9PROT</name>
<dbReference type="AlphaFoldDB" id="A0A437MJC2"/>
<dbReference type="Pfam" id="PF13561">
    <property type="entry name" value="adh_short_C2"/>
    <property type="match status" value="1"/>
</dbReference>
<evidence type="ECO:0000313" key="2">
    <source>
        <dbReference type="EMBL" id="RVT97764.1"/>
    </source>
</evidence>
<dbReference type="PANTHER" id="PTHR42760">
    <property type="entry name" value="SHORT-CHAIN DEHYDROGENASES/REDUCTASES FAMILY MEMBER"/>
    <property type="match status" value="1"/>
</dbReference>
<dbReference type="SUPFAM" id="SSF51735">
    <property type="entry name" value="NAD(P)-binding Rossmann-fold domains"/>
    <property type="match status" value="1"/>
</dbReference>
<dbReference type="InterPro" id="IPR002347">
    <property type="entry name" value="SDR_fam"/>
</dbReference>
<sequence>MSVRLSGKVALVTGGSRGIGRAAALALADAGAALAISYSRDEEAAARLVRCAEGRGCLARAYRADQGHTGDIHRLIRAVARDFGVLDILVNNAAHFATGGVDDPDADDAALAAQAAVNVQGVFTTIRAAVPLMRRGGRIISVGCMAADHAGAPGLAEYAASRAAVVGFSKGAARDLGPLGITVNVVQAGPIDSSRNPANGPFAESQRAATALGRFGTAEEVAAGILFLAGPGASYVTGTVLTIDGGYGA</sequence>
<dbReference type="RefSeq" id="WP_127786992.1">
    <property type="nucleotide sequence ID" value="NZ_SACL01000002.1"/>
</dbReference>
<dbReference type="Proteomes" id="UP000282957">
    <property type="component" value="Unassembled WGS sequence"/>
</dbReference>
<organism evidence="2 3">
    <name type="scientific">Rhodovarius crocodyli</name>
    <dbReference type="NCBI Taxonomy" id="1979269"/>
    <lineage>
        <taxon>Bacteria</taxon>
        <taxon>Pseudomonadati</taxon>
        <taxon>Pseudomonadota</taxon>
        <taxon>Alphaproteobacteria</taxon>
        <taxon>Acetobacterales</taxon>
        <taxon>Roseomonadaceae</taxon>
        <taxon>Rhodovarius</taxon>
    </lineage>
</organism>
<dbReference type="EMBL" id="SACL01000002">
    <property type="protein sequence ID" value="RVT97764.1"/>
    <property type="molecule type" value="Genomic_DNA"/>
</dbReference>
<dbReference type="Gene3D" id="3.40.50.720">
    <property type="entry name" value="NAD(P)-binding Rossmann-like Domain"/>
    <property type="match status" value="1"/>
</dbReference>
<dbReference type="PRINTS" id="PR00080">
    <property type="entry name" value="SDRFAMILY"/>
</dbReference>
<reference evidence="2 3" key="1">
    <citation type="submission" date="2019-01" db="EMBL/GenBank/DDBJ databases">
        <authorList>
            <person name="Chen W.-M."/>
        </authorList>
    </citation>
    <scope>NUCLEOTIDE SEQUENCE [LARGE SCALE GENOMIC DNA]</scope>
    <source>
        <strain evidence="2 3">CCP-6</strain>
    </source>
</reference>
<evidence type="ECO:0000313" key="3">
    <source>
        <dbReference type="Proteomes" id="UP000282957"/>
    </source>
</evidence>
<dbReference type="InterPro" id="IPR036291">
    <property type="entry name" value="NAD(P)-bd_dom_sf"/>
</dbReference>
<proteinExistence type="inferred from homology"/>